<proteinExistence type="predicted"/>
<dbReference type="EMBL" id="MT142148">
    <property type="protein sequence ID" value="QJA75211.1"/>
    <property type="molecule type" value="Genomic_DNA"/>
</dbReference>
<dbReference type="AlphaFoldDB" id="A0A6M3IQV9"/>
<evidence type="ECO:0000313" key="2">
    <source>
        <dbReference type="EMBL" id="QJA75211.1"/>
    </source>
</evidence>
<dbReference type="Gene3D" id="3.70.10.10">
    <property type="match status" value="1"/>
</dbReference>
<accession>A0A6M3IQV9</accession>
<reference evidence="1" key="1">
    <citation type="submission" date="2020-03" db="EMBL/GenBank/DDBJ databases">
        <title>The deep terrestrial virosphere.</title>
        <authorList>
            <person name="Holmfeldt K."/>
            <person name="Nilsson E."/>
            <person name="Simone D."/>
            <person name="Lopez-Fernandez M."/>
            <person name="Wu X."/>
            <person name="de Brujin I."/>
            <person name="Lundin D."/>
            <person name="Andersson A."/>
            <person name="Bertilsson S."/>
            <person name="Dopson M."/>
        </authorList>
    </citation>
    <scope>NUCLEOTIDE SEQUENCE</scope>
    <source>
        <strain evidence="2">MM415A01857</strain>
        <strain evidence="1">MM415B01290</strain>
    </source>
</reference>
<protein>
    <recommendedName>
        <fullName evidence="3">DNA polymerase</fullName>
    </recommendedName>
</protein>
<organism evidence="1">
    <name type="scientific">viral metagenome</name>
    <dbReference type="NCBI Taxonomy" id="1070528"/>
    <lineage>
        <taxon>unclassified sequences</taxon>
        <taxon>metagenomes</taxon>
        <taxon>organismal metagenomes</taxon>
    </lineage>
</organism>
<evidence type="ECO:0008006" key="3">
    <source>
        <dbReference type="Google" id="ProtNLM"/>
    </source>
</evidence>
<dbReference type="EMBL" id="MT141371">
    <property type="protein sequence ID" value="QJA59477.1"/>
    <property type="molecule type" value="Genomic_DNA"/>
</dbReference>
<gene>
    <name evidence="2" type="ORF">MM415A01857_0004</name>
    <name evidence="1" type="ORF">MM415B01290_0010</name>
</gene>
<sequence length="346" mass="38253">MEIDKDTLIRNLESVSAGLSPREVIEQSSCFVFKDGQVQTFNDEICCTAVCMMQVTGAVSAAPLLSLLKKIPDETITAEQTDSELVIMGKRRKAGLRMEKEILLPVDNVETPKDSGWQKLSETFADAIGVVCGSISNDQNRFSLTCIHIHPEWIESCDGFQLTRCTMSTGVAKSILVRGKAMRQVGQLGMIEFCETGSWIHFRNDSGLVLSVRKYVEEYPDLSGLLSIDGVKTELPKGIVEAAEIAEIFSADNVDQNQVSVELGRGRVRVKGESTSGWYSETRKMKESVQSVKFMIDPKLLKEIVKHPTCEIQEGKAGTDDKPTIGRLKVVTELFEYVTCLGSVEK</sequence>
<dbReference type="Gene3D" id="3.10.150.10">
    <property type="entry name" value="DNA Polymerase III, subunit A, domain 2"/>
    <property type="match status" value="1"/>
</dbReference>
<evidence type="ECO:0000313" key="1">
    <source>
        <dbReference type="EMBL" id="QJA59477.1"/>
    </source>
</evidence>
<name>A0A6M3IQV9_9ZZZZ</name>